<evidence type="ECO:0000313" key="5">
    <source>
        <dbReference type="Proteomes" id="UP000233256"/>
    </source>
</evidence>
<gene>
    <name evidence="4" type="ORF">CVV64_00450</name>
</gene>
<reference evidence="4 5" key="1">
    <citation type="journal article" date="2017" name="ISME J.">
        <title>Potential for microbial H2 and metal transformations associated with novel bacteria and archaea in deep terrestrial subsurface sediments.</title>
        <authorList>
            <person name="Hernsdorf A.W."/>
            <person name="Amano Y."/>
            <person name="Miyakawa K."/>
            <person name="Ise K."/>
            <person name="Suzuki Y."/>
            <person name="Anantharaman K."/>
            <person name="Probst A."/>
            <person name="Burstein D."/>
            <person name="Thomas B.C."/>
            <person name="Banfield J.F."/>
        </authorList>
    </citation>
    <scope>NUCLEOTIDE SEQUENCE [LARGE SCALE GENOMIC DNA]</scope>
    <source>
        <strain evidence="4">HGW-Wallbacteria-1</strain>
    </source>
</reference>
<sequence length="349" mass="38393">MALVTGGGGFLGQVLVNFLLQRGDGVRVISRGDYPALRAMGAQTLQGDIRDIGDMTRACAGVDVVHHVAALPGIWGLESDFRSINVDGTDTVIAACRKNRVTRLVYTSSPSVIYSGGDIRGESESELPYPVRHNCIYPRTKAIAERRVLASDRTPLEGGLMFRTVALRPHLIWGPGDRNLIPRLIEKARNGQLRIVGSGDNMVDVVYVDNAARAQITAADALKSRPDRISGKAYFITQQKPVKLWDFINEILGMAQVPQVRSHISYNLAWLAGAIMEVGHTLTGSQREPRMTRFLAQQLAKDHFFDIMAAKMELGYVPEISTDEGLKRLEIWLHESGIASGEESSRDKS</sequence>
<dbReference type="PANTHER" id="PTHR43245">
    <property type="entry name" value="BIFUNCTIONAL POLYMYXIN RESISTANCE PROTEIN ARNA"/>
    <property type="match status" value="1"/>
</dbReference>
<dbReference type="EMBL" id="PGXC01000001">
    <property type="protein sequence ID" value="PKK92335.1"/>
    <property type="molecule type" value="Genomic_DNA"/>
</dbReference>
<dbReference type="Pfam" id="PF01073">
    <property type="entry name" value="3Beta_HSD"/>
    <property type="match status" value="1"/>
</dbReference>
<evidence type="ECO:0000313" key="4">
    <source>
        <dbReference type="EMBL" id="PKK92335.1"/>
    </source>
</evidence>
<feature type="domain" description="3-beta hydroxysteroid dehydrogenase/isomerase" evidence="3">
    <location>
        <begin position="3"/>
        <end position="253"/>
    </location>
</feature>
<proteinExistence type="inferred from homology"/>
<dbReference type="PANTHER" id="PTHR43245:SF51">
    <property type="entry name" value="SHORT CHAIN DEHYDROGENASE_REDUCTASE FAMILY 42E, MEMBER 2"/>
    <property type="match status" value="1"/>
</dbReference>
<dbReference type="GO" id="GO:0006694">
    <property type="term" value="P:steroid biosynthetic process"/>
    <property type="evidence" value="ECO:0007669"/>
    <property type="project" value="InterPro"/>
</dbReference>
<organism evidence="4 5">
    <name type="scientific">Candidatus Wallbacteria bacterium HGW-Wallbacteria-1</name>
    <dbReference type="NCBI Taxonomy" id="2013854"/>
    <lineage>
        <taxon>Bacteria</taxon>
        <taxon>Candidatus Walliibacteriota</taxon>
    </lineage>
</organism>
<dbReference type="InterPro" id="IPR002225">
    <property type="entry name" value="3Beta_OHSteriod_DH/Estase"/>
</dbReference>
<dbReference type="Gene3D" id="3.40.50.720">
    <property type="entry name" value="NAD(P)-binding Rossmann-like Domain"/>
    <property type="match status" value="1"/>
</dbReference>
<evidence type="ECO:0000259" key="3">
    <source>
        <dbReference type="Pfam" id="PF01073"/>
    </source>
</evidence>
<dbReference type="AlphaFoldDB" id="A0A2N1PVG6"/>
<comment type="caution">
    <text evidence="4">The sequence shown here is derived from an EMBL/GenBank/DDBJ whole genome shotgun (WGS) entry which is preliminary data.</text>
</comment>
<comment type="similarity">
    <text evidence="1">Belongs to the 3-beta-HSD family.</text>
</comment>
<protein>
    <submittedName>
        <fullName evidence="4">3-beta hydroxysteroid dehydrogenase</fullName>
    </submittedName>
</protein>
<evidence type="ECO:0000256" key="2">
    <source>
        <dbReference type="ARBA" id="ARBA00023002"/>
    </source>
</evidence>
<keyword evidence="2" id="KW-0560">Oxidoreductase</keyword>
<dbReference type="Proteomes" id="UP000233256">
    <property type="component" value="Unassembled WGS sequence"/>
</dbReference>
<evidence type="ECO:0000256" key="1">
    <source>
        <dbReference type="ARBA" id="ARBA00009219"/>
    </source>
</evidence>
<dbReference type="SUPFAM" id="SSF51735">
    <property type="entry name" value="NAD(P)-binding Rossmann-fold domains"/>
    <property type="match status" value="1"/>
</dbReference>
<dbReference type="InterPro" id="IPR036291">
    <property type="entry name" value="NAD(P)-bd_dom_sf"/>
</dbReference>
<dbReference type="GO" id="GO:0016616">
    <property type="term" value="F:oxidoreductase activity, acting on the CH-OH group of donors, NAD or NADP as acceptor"/>
    <property type="evidence" value="ECO:0007669"/>
    <property type="project" value="InterPro"/>
</dbReference>
<name>A0A2N1PVG6_9BACT</name>
<dbReference type="InterPro" id="IPR050177">
    <property type="entry name" value="Lipid_A_modif_metabolic_enz"/>
</dbReference>
<accession>A0A2N1PVG6</accession>